<dbReference type="OrthoDB" id="9807155at2"/>
<comment type="catalytic activity">
    <reaction evidence="7">
        <text>ATP + H2O = ADP + phosphate + H(+)</text>
        <dbReference type="Rhea" id="RHEA:13065"/>
        <dbReference type="ChEBI" id="CHEBI:15377"/>
        <dbReference type="ChEBI" id="CHEBI:15378"/>
        <dbReference type="ChEBI" id="CHEBI:30616"/>
        <dbReference type="ChEBI" id="CHEBI:43474"/>
        <dbReference type="ChEBI" id="CHEBI:456216"/>
        <dbReference type="EC" id="3.6.4.13"/>
    </reaction>
</comment>
<dbReference type="PANTHER" id="PTHR12131:SF1">
    <property type="entry name" value="ATP-DEPENDENT RNA HELICASE SUPV3L1, MITOCHONDRIAL-RELATED"/>
    <property type="match status" value="1"/>
</dbReference>
<dbReference type="GO" id="GO:0003724">
    <property type="term" value="F:RNA helicase activity"/>
    <property type="evidence" value="ECO:0007669"/>
    <property type="project" value="UniProtKB-EC"/>
</dbReference>
<dbReference type="PROSITE" id="PS51192">
    <property type="entry name" value="HELICASE_ATP_BIND_1"/>
    <property type="match status" value="1"/>
</dbReference>
<dbReference type="Pfam" id="PF22527">
    <property type="entry name" value="DEXQc_Suv3"/>
    <property type="match status" value="1"/>
</dbReference>
<dbReference type="InterPro" id="IPR050699">
    <property type="entry name" value="RNA-DNA_Helicase"/>
</dbReference>
<dbReference type="RefSeq" id="WP_085445340.1">
    <property type="nucleotide sequence ID" value="NZ_LVJN01000020.1"/>
</dbReference>
<keyword evidence="3" id="KW-0378">Hydrolase</keyword>
<dbReference type="InterPro" id="IPR027417">
    <property type="entry name" value="P-loop_NTPase"/>
</dbReference>
<dbReference type="EC" id="3.6.4.13" evidence="1"/>
<keyword evidence="6" id="KW-0809">Transit peptide</keyword>
<dbReference type="GO" id="GO:0016787">
    <property type="term" value="F:hydrolase activity"/>
    <property type="evidence" value="ECO:0007669"/>
    <property type="project" value="UniProtKB-KW"/>
</dbReference>
<dbReference type="InterPro" id="IPR001650">
    <property type="entry name" value="Helicase_C-like"/>
</dbReference>
<keyword evidence="4 11" id="KW-0347">Helicase</keyword>
<feature type="domain" description="Helicase ATP-binding" evidence="9">
    <location>
        <begin position="260"/>
        <end position="419"/>
    </location>
</feature>
<evidence type="ECO:0000313" key="11">
    <source>
        <dbReference type="EMBL" id="OSM02485.1"/>
    </source>
</evidence>
<dbReference type="Gene3D" id="1.20.272.40">
    <property type="match status" value="1"/>
</dbReference>
<organism evidence="11 12">
    <name type="scientific">Magnetofaba australis IT-1</name>
    <dbReference type="NCBI Taxonomy" id="1434232"/>
    <lineage>
        <taxon>Bacteria</taxon>
        <taxon>Pseudomonadati</taxon>
        <taxon>Pseudomonadota</taxon>
        <taxon>Magnetococcia</taxon>
        <taxon>Magnetococcales</taxon>
        <taxon>Magnetococcaceae</taxon>
        <taxon>Magnetofaba</taxon>
    </lineage>
</organism>
<feature type="region of interest" description="Disordered" evidence="8">
    <location>
        <begin position="1"/>
        <end position="26"/>
    </location>
</feature>
<dbReference type="PANTHER" id="PTHR12131">
    <property type="entry name" value="ATP-DEPENDENT RNA AND DNA HELICASE"/>
    <property type="match status" value="1"/>
</dbReference>
<dbReference type="InterPro" id="IPR044774">
    <property type="entry name" value="Suv3_DEXQc"/>
</dbReference>
<accession>A0A1Y2K645</accession>
<dbReference type="PROSITE" id="PS51194">
    <property type="entry name" value="HELICASE_CTER"/>
    <property type="match status" value="1"/>
</dbReference>
<feature type="region of interest" description="Disordered" evidence="8">
    <location>
        <begin position="746"/>
        <end position="780"/>
    </location>
</feature>
<evidence type="ECO:0000256" key="4">
    <source>
        <dbReference type="ARBA" id="ARBA00022806"/>
    </source>
</evidence>
<dbReference type="Pfam" id="PF00271">
    <property type="entry name" value="Helicase_C"/>
    <property type="match status" value="1"/>
</dbReference>
<dbReference type="STRING" id="1434232.MAIT1_02632"/>
<dbReference type="InterPro" id="IPR014001">
    <property type="entry name" value="Helicase_ATP-bd"/>
</dbReference>
<dbReference type="InterPro" id="IPR022192">
    <property type="entry name" value="SUV3_C"/>
</dbReference>
<evidence type="ECO:0000256" key="8">
    <source>
        <dbReference type="SAM" id="MobiDB-lite"/>
    </source>
</evidence>
<gene>
    <name evidence="11" type="ORF">MAIT1_02632</name>
</gene>
<evidence type="ECO:0000313" key="12">
    <source>
        <dbReference type="Proteomes" id="UP000194003"/>
    </source>
</evidence>
<feature type="domain" description="Helicase C-terminal" evidence="10">
    <location>
        <begin position="415"/>
        <end position="572"/>
    </location>
</feature>
<evidence type="ECO:0000256" key="1">
    <source>
        <dbReference type="ARBA" id="ARBA00012552"/>
    </source>
</evidence>
<keyword evidence="2" id="KW-0547">Nucleotide-binding</keyword>
<feature type="compositionally biased region" description="Low complexity" evidence="8">
    <location>
        <begin position="7"/>
        <end position="20"/>
    </location>
</feature>
<dbReference type="CDD" id="cd17913">
    <property type="entry name" value="DEXQc_Suv3"/>
    <property type="match status" value="1"/>
</dbReference>
<comment type="caution">
    <text evidence="11">The sequence shown here is derived from an EMBL/GenBank/DDBJ whole genome shotgun (WGS) entry which is preliminary data.</text>
</comment>
<dbReference type="SUPFAM" id="SSF52540">
    <property type="entry name" value="P-loop containing nucleoside triphosphate hydrolases"/>
    <property type="match status" value="1"/>
</dbReference>
<keyword evidence="12" id="KW-1185">Reference proteome</keyword>
<dbReference type="Gene3D" id="1.20.58.1080">
    <property type="match status" value="1"/>
</dbReference>
<name>A0A1Y2K645_9PROT</name>
<dbReference type="InterPro" id="IPR055206">
    <property type="entry name" value="DEXQc_SUV3"/>
</dbReference>
<evidence type="ECO:0000256" key="5">
    <source>
        <dbReference type="ARBA" id="ARBA00022840"/>
    </source>
</evidence>
<keyword evidence="5" id="KW-0067">ATP-binding</keyword>
<dbReference type="Gene3D" id="3.40.50.300">
    <property type="entry name" value="P-loop containing nucleotide triphosphate hydrolases"/>
    <property type="match status" value="2"/>
</dbReference>
<dbReference type="Proteomes" id="UP000194003">
    <property type="component" value="Unassembled WGS sequence"/>
</dbReference>
<dbReference type="Pfam" id="PF12513">
    <property type="entry name" value="SUV3_C"/>
    <property type="match status" value="1"/>
</dbReference>
<sequence>MSDSENSPDAADSDLLPAPAETSHQWVAPHIAPTLVDGAPHYRRDQIETLRSRKAWKVRQRRILSETEPRRIVEKENGRQQELYSADQTLSEEAYLHHHRDAMAQRCDEWNASWTQLLSELQQWRDGLTDARPAEVEFDLLELIRQRGERLDARASLVSPAQKLELPLQETSDEPWLEALIHYRDRRDAALREELDAPDETLFDEVVGALRHAESDHPDPLHITPYWEYYGRFHKRYDARLFERDISNATRIRDFHVLFDARHMSRRFTLYLGPTNSGKTYQALQRLKQAESGFYLAPLRLLALEVSDTLNEWGVPCHMITGEERIYVEGAKHTASTIEMLALDRRVGHCVIDEAQMLGDADRGWAWTQAILGVQADEVSVIAAPEARPVLEKLLELTGDPYEVVETERLTPLKPITKPISHLEELEPGTAIVAFSRAGVLRLKGDIERHTQKPCAALYGALPPEVRREQARRFASGEAPYLAATDAIGMGLNLPIRTLLFAQDHKTINRQEYALTPTEVRQIAGRAGRYGKNEVGFVGTYKIPSHLIRRALASQPDRVRRAHLAPNLDHLLAIADFNDQRKPQLARLFTLFARSVKPDPQIYKMSDLEDQITLARMADRYKRLDLPTRFMLSAAPVPLRASSVVNAFERMVEAVADGEPLSIDEAMPGPRFQERQKLMGFEDAVKIVNLYCWLHFRLPELFPDREIAEARRMQLNQEINRLLSRERRAPSCARCDAPLPPHHPYPICDACHSQRRRGPSPYRKGRGGDRKRGGRAKPRG</sequence>
<dbReference type="GO" id="GO:0005524">
    <property type="term" value="F:ATP binding"/>
    <property type="evidence" value="ECO:0007669"/>
    <property type="project" value="UniProtKB-KW"/>
</dbReference>
<evidence type="ECO:0000256" key="7">
    <source>
        <dbReference type="ARBA" id="ARBA00047984"/>
    </source>
</evidence>
<reference evidence="11 12" key="1">
    <citation type="journal article" date="2016" name="BMC Genomics">
        <title>Combined genomic and structural analyses of a cultured magnetotactic bacterium reveals its niche adaptation to a dynamic environment.</title>
        <authorList>
            <person name="Araujo A.C."/>
            <person name="Morillo V."/>
            <person name="Cypriano J."/>
            <person name="Teixeira L.C."/>
            <person name="Leao P."/>
            <person name="Lyra S."/>
            <person name="Almeida L.G."/>
            <person name="Bazylinski D.A."/>
            <person name="Vasconcellos A.T."/>
            <person name="Abreu F."/>
            <person name="Lins U."/>
        </authorList>
    </citation>
    <scope>NUCLEOTIDE SEQUENCE [LARGE SCALE GENOMIC DNA]</scope>
    <source>
        <strain evidence="11 12">IT-1</strain>
    </source>
</reference>
<dbReference type="SMART" id="SM00487">
    <property type="entry name" value="DEXDc"/>
    <property type="match status" value="1"/>
</dbReference>
<proteinExistence type="predicted"/>
<dbReference type="SMART" id="SM00490">
    <property type="entry name" value="HELICc"/>
    <property type="match status" value="1"/>
</dbReference>
<evidence type="ECO:0000259" key="9">
    <source>
        <dbReference type="PROSITE" id="PS51192"/>
    </source>
</evidence>
<protein>
    <recommendedName>
        <fullName evidence="1">RNA helicase</fullName>
        <ecNumber evidence="1">3.6.4.13</ecNumber>
    </recommendedName>
</protein>
<evidence type="ECO:0000259" key="10">
    <source>
        <dbReference type="PROSITE" id="PS51194"/>
    </source>
</evidence>
<evidence type="ECO:0000256" key="6">
    <source>
        <dbReference type="ARBA" id="ARBA00022946"/>
    </source>
</evidence>
<dbReference type="EMBL" id="LVJN01000020">
    <property type="protein sequence ID" value="OSM02485.1"/>
    <property type="molecule type" value="Genomic_DNA"/>
</dbReference>
<evidence type="ECO:0000256" key="2">
    <source>
        <dbReference type="ARBA" id="ARBA00022741"/>
    </source>
</evidence>
<dbReference type="AlphaFoldDB" id="A0A1Y2K645"/>
<evidence type="ECO:0000256" key="3">
    <source>
        <dbReference type="ARBA" id="ARBA00022801"/>
    </source>
</evidence>